<evidence type="ECO:0000256" key="1">
    <source>
        <dbReference type="SAM" id="SignalP"/>
    </source>
</evidence>
<name>A0A540X7G3_9BACT</name>
<proteinExistence type="predicted"/>
<evidence type="ECO:0000313" key="3">
    <source>
        <dbReference type="Proteomes" id="UP000315369"/>
    </source>
</evidence>
<keyword evidence="3" id="KW-1185">Reference proteome</keyword>
<dbReference type="EMBL" id="VIFM01000012">
    <property type="protein sequence ID" value="TQF17122.1"/>
    <property type="molecule type" value="Genomic_DNA"/>
</dbReference>
<dbReference type="AlphaFoldDB" id="A0A540X7G3"/>
<dbReference type="OrthoDB" id="5383261at2"/>
<feature type="signal peptide" evidence="1">
    <location>
        <begin position="1"/>
        <end position="22"/>
    </location>
</feature>
<protein>
    <recommendedName>
        <fullName evidence="4">Lipoprotein</fullName>
    </recommendedName>
</protein>
<dbReference type="PROSITE" id="PS51257">
    <property type="entry name" value="PROKAR_LIPOPROTEIN"/>
    <property type="match status" value="1"/>
</dbReference>
<accession>A0A540X7G3</accession>
<gene>
    <name evidence="2" type="ORF">FJV41_04865</name>
</gene>
<comment type="caution">
    <text evidence="2">The sequence shown here is derived from an EMBL/GenBank/DDBJ whole genome shotgun (WGS) entry which is preliminary data.</text>
</comment>
<dbReference type="Proteomes" id="UP000315369">
    <property type="component" value="Unassembled WGS sequence"/>
</dbReference>
<feature type="chain" id="PRO_5022217500" description="Lipoprotein" evidence="1">
    <location>
        <begin position="23"/>
        <end position="557"/>
    </location>
</feature>
<sequence length="557" mass="59136">MTLRLQSAFLALTLTLAACGSAETEEFTDSPALGEQQSPVSFPTRLNTCGNEATKPQIFSNTFASPNALLPGGSAPSGFNPANGRFSRGGIQYVSGNGVRMELVTDKCTYIKEVKVGSTVLTTSYTNGFWYSAQASTSQPKDPTRYGYNLWVFFPYQGDGSTDMVTITVGRDMGRLTETYSFPLVRVDSVNPVGATAPINFTRAELFNMFGKALYEKFNGATNSTRENPDDPNSRRIYGYDPSKLQVAVTSSGVTFGFDFKAEVNGWCDPTVHAQGKFTLNADNQGISVHWETPASGSLDWPFLCEIVQVIPILGIIPAIVYDVVEADNGKSVADSVEKAVTDSLPTSSTVNFFLDGSTVQNGQLLVNLKVPAPSIGVRTPYDAFDMTRTATQFPAGDAVLFLASGLGMNDTVANVTPTTTLSSGPNGVPRVGVPTWPFPLTVARTGNLVWNTRPVGRLLARNTSTLKTTTYNYEPGCSITIPGGGTGPGGSGLSTPYLKLGVNDTAADAQRLRGGFSLGYSVRAFFLSEVGLGASLVPSCASVITTPVFENGVLAP</sequence>
<dbReference type="RefSeq" id="WP_141641216.1">
    <property type="nucleotide sequence ID" value="NZ_VIFM01000012.1"/>
</dbReference>
<organism evidence="2 3">
    <name type="scientific">Myxococcus llanfairpwllgwyngyllgogerychwyrndrobwllllantysiliogogogochensis</name>
    <dbReference type="NCBI Taxonomy" id="2590453"/>
    <lineage>
        <taxon>Bacteria</taxon>
        <taxon>Pseudomonadati</taxon>
        <taxon>Myxococcota</taxon>
        <taxon>Myxococcia</taxon>
        <taxon>Myxococcales</taxon>
        <taxon>Cystobacterineae</taxon>
        <taxon>Myxococcaceae</taxon>
        <taxon>Myxococcus</taxon>
    </lineage>
</organism>
<evidence type="ECO:0008006" key="4">
    <source>
        <dbReference type="Google" id="ProtNLM"/>
    </source>
</evidence>
<evidence type="ECO:0000313" key="2">
    <source>
        <dbReference type="EMBL" id="TQF17122.1"/>
    </source>
</evidence>
<reference evidence="2 3" key="1">
    <citation type="submission" date="2019-06" db="EMBL/GenBank/DDBJ databases">
        <authorList>
            <person name="Livingstone P."/>
            <person name="Whitworth D."/>
        </authorList>
    </citation>
    <scope>NUCLEOTIDE SEQUENCE [LARGE SCALE GENOMIC DNA]</scope>
    <source>
        <strain evidence="2 3">AM401</strain>
    </source>
</reference>
<keyword evidence="1" id="KW-0732">Signal</keyword>